<evidence type="ECO:0000256" key="2">
    <source>
        <dbReference type="ARBA" id="ARBA00007401"/>
    </source>
</evidence>
<keyword evidence="12" id="KW-1185">Reference proteome</keyword>
<reference evidence="11 12" key="1">
    <citation type="journal article" date="2021" name="Elife">
        <title>Chloroplast acquisition without the gene transfer in kleptoplastic sea slugs, Plakobranchus ocellatus.</title>
        <authorList>
            <person name="Maeda T."/>
            <person name="Takahashi S."/>
            <person name="Yoshida T."/>
            <person name="Shimamura S."/>
            <person name="Takaki Y."/>
            <person name="Nagai Y."/>
            <person name="Toyoda A."/>
            <person name="Suzuki Y."/>
            <person name="Arimoto A."/>
            <person name="Ishii H."/>
            <person name="Satoh N."/>
            <person name="Nishiyama T."/>
            <person name="Hasebe M."/>
            <person name="Maruyama T."/>
            <person name="Minagawa J."/>
            <person name="Obokata J."/>
            <person name="Shigenobu S."/>
        </authorList>
    </citation>
    <scope>NUCLEOTIDE SEQUENCE [LARGE SCALE GENOMIC DNA]</scope>
</reference>
<dbReference type="Pfam" id="PF00703">
    <property type="entry name" value="Glyco_hydro_2"/>
    <property type="match status" value="1"/>
</dbReference>
<dbReference type="InterPro" id="IPR036156">
    <property type="entry name" value="Beta-gal/glucu_dom_sf"/>
</dbReference>
<dbReference type="SUPFAM" id="SSF51445">
    <property type="entry name" value="(Trans)glycosidases"/>
    <property type="match status" value="1"/>
</dbReference>
<dbReference type="Pfam" id="PF02837">
    <property type="entry name" value="Glyco_hydro_2_N"/>
    <property type="match status" value="1"/>
</dbReference>
<keyword evidence="5" id="KW-0378">Hydrolase</keyword>
<dbReference type="GO" id="GO:0005975">
    <property type="term" value="P:carbohydrate metabolic process"/>
    <property type="evidence" value="ECO:0007669"/>
    <property type="project" value="InterPro"/>
</dbReference>
<sequence>MIPSVYISLLCILQSILTVSGKGMLFPRDSESRESKLLDGIWHFRADMSSNRTQGFAEKWWTKSLSESGPVIDMPVPSSYNDVTEEKALRDFVGWVWYDRQFFVSSSWSRDKRVVLRIDSASYYSIVWVNGEQVMEHNGGHLPFETDVLSHLRFDRANRVTVAVNNTLTPTTLPPGRITYQTDRRRYPKGYFTQDYTMDFFNYAGIHRHVTLYTTPTTYIDDITILTDIAGNKGQVAYTIHLGGESKSNGKDVTISAVDATGKVVASSSGLSNTLVIDNPILWWPHGMNETVGYQYTLQVNCSDDIYRQPFGIRTVKVTENQFFINNKPFYCKGVGMHEDSDIRGKGLDYALITKDFNMLRWLGVNCFRTSHYPYAEEMMSMADQQGVAIIDESPGVGIKYKDNMGPESIKHHKEVMSEMIRRDKNRPSVIMWSVANEPASDLPIAETYFKAVIDHTRDEDPAKRPVTFITNVMFRKEKAIQFVDVVCFNRYNAWYSDPGHLEVIGLKLNWEMQGIRSKRRRPIIITEYGAGAVSGLHREPSFTYTEEYQVELLLEHHKAFDKARQEFLIGELVWNFADFMTVEGSRRVMGNRKGILNRQRQPKPAAFTIRDRYHAIATGHDTSLLYKPKRPLGCSPHMYSSPHFSVAPQH</sequence>
<name>A0AAV3Y312_9GAST</name>
<dbReference type="FunFam" id="2.60.120.260:FF:000027">
    <property type="entry name" value="Beta-glucuronidase"/>
    <property type="match status" value="1"/>
</dbReference>
<dbReference type="SUPFAM" id="SSF49785">
    <property type="entry name" value="Galactose-binding domain-like"/>
    <property type="match status" value="1"/>
</dbReference>
<proteinExistence type="inferred from homology"/>
<comment type="similarity">
    <text evidence="2">Belongs to the glycosyl hydrolase 2 family.</text>
</comment>
<dbReference type="InterPro" id="IPR006103">
    <property type="entry name" value="Glyco_hydro_2_cat"/>
</dbReference>
<dbReference type="Gene3D" id="2.60.40.10">
    <property type="entry name" value="Immunoglobulins"/>
    <property type="match status" value="1"/>
</dbReference>
<evidence type="ECO:0000256" key="5">
    <source>
        <dbReference type="ARBA" id="ARBA00022801"/>
    </source>
</evidence>
<dbReference type="GO" id="GO:0019391">
    <property type="term" value="P:glucuronoside catabolic process"/>
    <property type="evidence" value="ECO:0007669"/>
    <property type="project" value="TreeGrafter"/>
</dbReference>
<feature type="signal peptide" evidence="7">
    <location>
        <begin position="1"/>
        <end position="21"/>
    </location>
</feature>
<dbReference type="PANTHER" id="PTHR10066">
    <property type="entry name" value="BETA-GLUCURONIDASE"/>
    <property type="match status" value="1"/>
</dbReference>
<dbReference type="InterPro" id="IPR013783">
    <property type="entry name" value="Ig-like_fold"/>
</dbReference>
<protein>
    <recommendedName>
        <fullName evidence="4">Beta-glucuronidase</fullName>
        <ecNumber evidence="3">3.2.1.31</ecNumber>
    </recommendedName>
</protein>
<dbReference type="PANTHER" id="PTHR10066:SF67">
    <property type="entry name" value="BETA-GLUCURONIDASE"/>
    <property type="match status" value="1"/>
</dbReference>
<evidence type="ECO:0000259" key="10">
    <source>
        <dbReference type="Pfam" id="PF02837"/>
    </source>
</evidence>
<dbReference type="InterPro" id="IPR006101">
    <property type="entry name" value="Glyco_hydro_2"/>
</dbReference>
<dbReference type="Pfam" id="PF02836">
    <property type="entry name" value="Glyco_hydro_2_C"/>
    <property type="match status" value="1"/>
</dbReference>
<dbReference type="InterPro" id="IPR006102">
    <property type="entry name" value="Ig-like_GH2"/>
</dbReference>
<feature type="domain" description="Glycoside hydrolase family 2 catalytic" evidence="9">
    <location>
        <begin position="316"/>
        <end position="618"/>
    </location>
</feature>
<dbReference type="FunFam" id="3.20.20.80:FF:000029">
    <property type="entry name" value="Beta-glucuronidase"/>
    <property type="match status" value="1"/>
</dbReference>
<gene>
    <name evidence="11" type="ORF">PoB_000334600</name>
</gene>
<evidence type="ECO:0000256" key="4">
    <source>
        <dbReference type="ARBA" id="ARBA00016205"/>
    </source>
</evidence>
<dbReference type="NCBIfam" id="NF007538">
    <property type="entry name" value="PRK10150.1"/>
    <property type="match status" value="1"/>
</dbReference>
<dbReference type="InterPro" id="IPR008979">
    <property type="entry name" value="Galactose-bd-like_sf"/>
</dbReference>
<comment type="function">
    <text evidence="1">Plays an important role in the degradation of dermatan and keratan sulfates.</text>
</comment>
<dbReference type="InterPro" id="IPR023232">
    <property type="entry name" value="Glyco_hydro_2_AS"/>
</dbReference>
<dbReference type="EMBL" id="BLXT01000427">
    <property type="protein sequence ID" value="GFN76840.1"/>
    <property type="molecule type" value="Genomic_DNA"/>
</dbReference>
<dbReference type="InterPro" id="IPR017853">
    <property type="entry name" value="GH"/>
</dbReference>
<dbReference type="PRINTS" id="PR00132">
    <property type="entry name" value="GLHYDRLASE2"/>
</dbReference>
<organism evidence="11 12">
    <name type="scientific">Plakobranchus ocellatus</name>
    <dbReference type="NCBI Taxonomy" id="259542"/>
    <lineage>
        <taxon>Eukaryota</taxon>
        <taxon>Metazoa</taxon>
        <taxon>Spiralia</taxon>
        <taxon>Lophotrochozoa</taxon>
        <taxon>Mollusca</taxon>
        <taxon>Gastropoda</taxon>
        <taxon>Heterobranchia</taxon>
        <taxon>Euthyneura</taxon>
        <taxon>Panpulmonata</taxon>
        <taxon>Sacoglossa</taxon>
        <taxon>Placobranchoidea</taxon>
        <taxon>Plakobranchidae</taxon>
        <taxon>Plakobranchus</taxon>
    </lineage>
</organism>
<dbReference type="GO" id="GO:0005615">
    <property type="term" value="C:extracellular space"/>
    <property type="evidence" value="ECO:0007669"/>
    <property type="project" value="TreeGrafter"/>
</dbReference>
<keyword evidence="6" id="KW-0326">Glycosidase</keyword>
<evidence type="ECO:0000256" key="7">
    <source>
        <dbReference type="SAM" id="SignalP"/>
    </source>
</evidence>
<feature type="chain" id="PRO_5044022416" description="Beta-glucuronidase" evidence="7">
    <location>
        <begin position="22"/>
        <end position="651"/>
    </location>
</feature>
<feature type="domain" description="Glycoside hydrolase family 2 immunoglobulin-like beta-sandwich" evidence="8">
    <location>
        <begin position="218"/>
        <end position="314"/>
    </location>
</feature>
<dbReference type="PROSITE" id="PS00608">
    <property type="entry name" value="GLYCOSYL_HYDROL_F2_2"/>
    <property type="match status" value="1"/>
</dbReference>
<dbReference type="SUPFAM" id="SSF49303">
    <property type="entry name" value="beta-Galactosidase/glucuronidase domain"/>
    <property type="match status" value="1"/>
</dbReference>
<evidence type="ECO:0000313" key="11">
    <source>
        <dbReference type="EMBL" id="GFN76840.1"/>
    </source>
</evidence>
<dbReference type="GO" id="GO:0030246">
    <property type="term" value="F:carbohydrate binding"/>
    <property type="evidence" value="ECO:0007669"/>
    <property type="project" value="TreeGrafter"/>
</dbReference>
<dbReference type="Gene3D" id="2.60.120.260">
    <property type="entry name" value="Galactose-binding domain-like"/>
    <property type="match status" value="1"/>
</dbReference>
<comment type="caution">
    <text evidence="11">The sequence shown here is derived from an EMBL/GenBank/DDBJ whole genome shotgun (WGS) entry which is preliminary data.</text>
</comment>
<dbReference type="AlphaFoldDB" id="A0AAV3Y312"/>
<evidence type="ECO:0000256" key="1">
    <source>
        <dbReference type="ARBA" id="ARBA00003025"/>
    </source>
</evidence>
<dbReference type="Proteomes" id="UP000735302">
    <property type="component" value="Unassembled WGS sequence"/>
</dbReference>
<evidence type="ECO:0000256" key="3">
    <source>
        <dbReference type="ARBA" id="ARBA00012761"/>
    </source>
</evidence>
<evidence type="ECO:0000259" key="9">
    <source>
        <dbReference type="Pfam" id="PF02836"/>
    </source>
</evidence>
<feature type="domain" description="Glycosyl hydrolases family 2 sugar binding" evidence="10">
    <location>
        <begin position="37"/>
        <end position="216"/>
    </location>
</feature>
<evidence type="ECO:0000256" key="6">
    <source>
        <dbReference type="ARBA" id="ARBA00023295"/>
    </source>
</evidence>
<evidence type="ECO:0000313" key="12">
    <source>
        <dbReference type="Proteomes" id="UP000735302"/>
    </source>
</evidence>
<dbReference type="EC" id="3.2.1.31" evidence="3"/>
<dbReference type="InterPro" id="IPR006104">
    <property type="entry name" value="Glyco_hydro_2_N"/>
</dbReference>
<dbReference type="GO" id="GO:0004566">
    <property type="term" value="F:beta-glucuronidase activity"/>
    <property type="evidence" value="ECO:0007669"/>
    <property type="project" value="UniProtKB-EC"/>
</dbReference>
<evidence type="ECO:0000259" key="8">
    <source>
        <dbReference type="Pfam" id="PF00703"/>
    </source>
</evidence>
<accession>A0AAV3Y312</accession>
<keyword evidence="7" id="KW-0732">Signal</keyword>
<dbReference type="Gene3D" id="3.20.20.80">
    <property type="entry name" value="Glycosidases"/>
    <property type="match status" value="1"/>
</dbReference>